<dbReference type="Proteomes" id="UP000185680">
    <property type="component" value="Chromosome"/>
</dbReference>
<dbReference type="InterPro" id="IPR018764">
    <property type="entry name" value="RskA_C"/>
</dbReference>
<gene>
    <name evidence="2" type="ORF">LPB072_07315</name>
    <name evidence="3" type="ORF">LPB72_16800</name>
</gene>
<accession>A0A167H9P1</accession>
<dbReference type="KEGG" id="hyl:LPB072_07315"/>
<dbReference type="EMBL" id="LVWD01000030">
    <property type="protein sequence ID" value="OAD40553.1"/>
    <property type="molecule type" value="Genomic_DNA"/>
</dbReference>
<dbReference type="AlphaFoldDB" id="A0A167H9P1"/>
<dbReference type="Proteomes" id="UP000185657">
    <property type="component" value="Unassembled WGS sequence"/>
</dbReference>
<keyword evidence="4" id="KW-1185">Reference proteome</keyword>
<evidence type="ECO:0000313" key="5">
    <source>
        <dbReference type="Proteomes" id="UP000185680"/>
    </source>
</evidence>
<evidence type="ECO:0000313" key="2">
    <source>
        <dbReference type="EMBL" id="AOW12681.1"/>
    </source>
</evidence>
<evidence type="ECO:0000313" key="4">
    <source>
        <dbReference type="Proteomes" id="UP000185657"/>
    </source>
</evidence>
<proteinExistence type="predicted"/>
<feature type="domain" description="Anti-sigma K factor RskA C-terminal" evidence="1">
    <location>
        <begin position="20"/>
        <end position="157"/>
    </location>
</feature>
<dbReference type="RefSeq" id="WP_066093354.1">
    <property type="nucleotide sequence ID" value="NZ_CP017476.1"/>
</dbReference>
<reference evidence="3 4" key="1">
    <citation type="submission" date="2016-02" db="EMBL/GenBank/DDBJ databases">
        <title>Draft genome sequence of Hydrogenophaga sp. LPB0072.</title>
        <authorList>
            <person name="Shin S.-K."/>
            <person name="Yi H."/>
        </authorList>
    </citation>
    <scope>NUCLEOTIDE SEQUENCE [LARGE SCALE GENOMIC DNA]</scope>
    <source>
        <strain evidence="3 4">LPB0072</strain>
    </source>
</reference>
<evidence type="ECO:0000259" key="1">
    <source>
        <dbReference type="Pfam" id="PF10099"/>
    </source>
</evidence>
<organism evidence="2 5">
    <name type="scientific">Hydrogenophaga crassostreae</name>
    <dbReference type="NCBI Taxonomy" id="1763535"/>
    <lineage>
        <taxon>Bacteria</taxon>
        <taxon>Pseudomonadati</taxon>
        <taxon>Pseudomonadota</taxon>
        <taxon>Betaproteobacteria</taxon>
        <taxon>Burkholderiales</taxon>
        <taxon>Comamonadaceae</taxon>
        <taxon>Hydrogenophaga</taxon>
    </lineage>
</organism>
<dbReference type="OrthoDB" id="8900846at2"/>
<dbReference type="GO" id="GO:0005886">
    <property type="term" value="C:plasma membrane"/>
    <property type="evidence" value="ECO:0007669"/>
    <property type="project" value="InterPro"/>
</dbReference>
<sequence length="172" mass="18897">MTSTDSPASKDRKVSPWWRAATIFLVLAGLLAWAASTSMIEQLKSQVQHTQAKLNEVPQVRYVSVLTDDQQLPALLVTLDPKQGNLQVQRLNEVKEGREDTMQLWAVNGDKPPRSLGVITSKFKTLQMPTQEAALTGAAELAISVEAKGGVSESQGPRLPYLFKGWLVQKSI</sequence>
<dbReference type="Pfam" id="PF10099">
    <property type="entry name" value="RskA_C"/>
    <property type="match status" value="1"/>
</dbReference>
<protein>
    <recommendedName>
        <fullName evidence="1">Anti-sigma K factor RskA C-terminal domain-containing protein</fullName>
    </recommendedName>
</protein>
<dbReference type="EMBL" id="CP017476">
    <property type="protein sequence ID" value="AOW12681.1"/>
    <property type="molecule type" value="Genomic_DNA"/>
</dbReference>
<name>A0A167H9P1_9BURK</name>
<reference evidence="2 5" key="2">
    <citation type="submission" date="2016-10" db="EMBL/GenBank/DDBJ databases">
        <title>Hydorgenophaga sp. LPB0072 isolated from gastropod.</title>
        <authorList>
            <person name="Kim E."/>
            <person name="Yi H."/>
        </authorList>
    </citation>
    <scope>NUCLEOTIDE SEQUENCE [LARGE SCALE GENOMIC DNA]</scope>
    <source>
        <strain evidence="2 5">LPB0072</strain>
    </source>
</reference>
<evidence type="ECO:0000313" key="3">
    <source>
        <dbReference type="EMBL" id="OAD40553.1"/>
    </source>
</evidence>